<dbReference type="Pfam" id="PF13091">
    <property type="entry name" value="PLDc_2"/>
    <property type="match status" value="2"/>
</dbReference>
<dbReference type="SUPFAM" id="SSF56024">
    <property type="entry name" value="Phospholipase D/nuclease"/>
    <property type="match status" value="2"/>
</dbReference>
<name>A0A9W8YM74_9PEZI</name>
<organism evidence="8 9">
    <name type="scientific">Gnomoniopsis smithogilvyi</name>
    <dbReference type="NCBI Taxonomy" id="1191159"/>
    <lineage>
        <taxon>Eukaryota</taxon>
        <taxon>Fungi</taxon>
        <taxon>Dikarya</taxon>
        <taxon>Ascomycota</taxon>
        <taxon>Pezizomycotina</taxon>
        <taxon>Sordariomycetes</taxon>
        <taxon>Sordariomycetidae</taxon>
        <taxon>Diaporthales</taxon>
        <taxon>Gnomoniaceae</taxon>
        <taxon>Gnomoniopsis</taxon>
    </lineage>
</organism>
<dbReference type="Gene3D" id="3.30.870.10">
    <property type="entry name" value="Endonuclease Chain A"/>
    <property type="match status" value="2"/>
</dbReference>
<dbReference type="CDD" id="cd09172">
    <property type="entry name" value="PLDc_Nuc_like_unchar1_1"/>
    <property type="match status" value="1"/>
</dbReference>
<comment type="similarity">
    <text evidence="4">Belongs to the phospholipase D family. MitoPLD/Zucchini subfamily.</text>
</comment>
<proteinExistence type="inferred from homology"/>
<evidence type="ECO:0000256" key="3">
    <source>
        <dbReference type="ARBA" id="ARBA00023098"/>
    </source>
</evidence>
<dbReference type="PANTHER" id="PTHR43856:SF1">
    <property type="entry name" value="MITOCHONDRIAL CARDIOLIPIN HYDROLASE"/>
    <property type="match status" value="1"/>
</dbReference>
<dbReference type="GO" id="GO:0016891">
    <property type="term" value="F:RNA endonuclease activity producing 5'-phosphomonoesters, hydrolytic mechanism"/>
    <property type="evidence" value="ECO:0007669"/>
    <property type="project" value="TreeGrafter"/>
</dbReference>
<dbReference type="InterPro" id="IPR001736">
    <property type="entry name" value="PLipase_D/transphosphatidylase"/>
</dbReference>
<feature type="compositionally biased region" description="Basic residues" evidence="6">
    <location>
        <begin position="36"/>
        <end position="48"/>
    </location>
</feature>
<dbReference type="InterPro" id="IPR051406">
    <property type="entry name" value="PLD_domain"/>
</dbReference>
<feature type="domain" description="PLD phosphodiesterase" evidence="7">
    <location>
        <begin position="336"/>
        <end position="366"/>
    </location>
</feature>
<evidence type="ECO:0000256" key="6">
    <source>
        <dbReference type="SAM" id="MobiDB-lite"/>
    </source>
</evidence>
<evidence type="ECO:0000313" key="8">
    <source>
        <dbReference type="EMBL" id="KAJ4388104.1"/>
    </source>
</evidence>
<protein>
    <recommendedName>
        <fullName evidence="5">Mitochondrial cardiolipin hydrolase</fullName>
    </recommendedName>
</protein>
<evidence type="ECO:0000313" key="9">
    <source>
        <dbReference type="Proteomes" id="UP001140453"/>
    </source>
</evidence>
<dbReference type="CDD" id="cd09173">
    <property type="entry name" value="PLDc_Nuc_like_unchar1_2"/>
    <property type="match status" value="1"/>
</dbReference>
<feature type="compositionally biased region" description="Low complexity" evidence="6">
    <location>
        <begin position="13"/>
        <end position="22"/>
    </location>
</feature>
<keyword evidence="9" id="KW-1185">Reference proteome</keyword>
<keyword evidence="3" id="KW-0443">Lipid metabolism</keyword>
<gene>
    <name evidence="8" type="ORF">N0V93_008709</name>
</gene>
<dbReference type="EMBL" id="JAPEVB010000005">
    <property type="protein sequence ID" value="KAJ4388104.1"/>
    <property type="molecule type" value="Genomic_DNA"/>
</dbReference>
<keyword evidence="1" id="KW-0378">Hydrolase</keyword>
<evidence type="ECO:0000259" key="7">
    <source>
        <dbReference type="PROSITE" id="PS50035"/>
    </source>
</evidence>
<sequence length="635" mass="69003">MARAKAKVKKAASSKTTRAAQAHKSSNVSTKAAALPHRKPGRPRKVKPQRLTAATNTSPPDFLVHGTNDEALFTLAAYRGEGMCLLAMNWKDGQPPNNFVGFGIDYKEPNGTQFFALNNTLSFPGSAAHTGPNAQSSHLSPFQKFRWVHFPFHADLPGFFTYRVTPVFMDITDCNKLSYGEVQQAEIELQAETYPGELNIAFTRGFISSQAFVEKFGSGEGSVSAILPATANAGLTFKPKDADKEETALAWMGFEARAAILGALDAAIADTTAQVRMCAYDFNDPEIVSRIQQLKSRVKIIIDDSGTHKPATSAESQAASMLEASAGAVNVQRQHMGDLQHNKSIVVDGEKTKIAIGGSTNFSWRGLYVQNNNTVSLQGELAVKIFNDAFDNFWANPNNAAGFEKTASSTWTDLGFKNVNAQVTFSPHNTKNATLSGIASDINSTTSSLFYSLAFLYETPGVIRNSIEAITAKDGILVYGLSDKSVGGLDIQQPDGNPPIAFPSSLLQADLPPPFKAEATGGFGTRLHHKFVVIDFNKPTARVYTGSHNFSVSADTKNAENLFLIRDQRVATSYMIEALAMFDHYSFRDAAAKSKDAGQPLQLSVPPAEGSTDKPWWDEYWTVPEKENDRVLFGI</sequence>
<evidence type="ECO:0000256" key="2">
    <source>
        <dbReference type="ARBA" id="ARBA00022963"/>
    </source>
</evidence>
<evidence type="ECO:0000256" key="4">
    <source>
        <dbReference type="ARBA" id="ARBA00038012"/>
    </source>
</evidence>
<dbReference type="InterPro" id="IPR025202">
    <property type="entry name" value="PLD-like_dom"/>
</dbReference>
<dbReference type="GO" id="GO:0016042">
    <property type="term" value="P:lipid catabolic process"/>
    <property type="evidence" value="ECO:0007669"/>
    <property type="project" value="UniProtKB-KW"/>
</dbReference>
<reference evidence="8" key="1">
    <citation type="submission" date="2022-10" db="EMBL/GenBank/DDBJ databases">
        <title>Tapping the CABI collections for fungal endophytes: first genome assemblies for Collariella, Neodidymelliopsis, Ascochyta clinopodiicola, Didymella pomorum, Didymosphaeria variabile, Neocosmospora piperis and Neocucurbitaria cava.</title>
        <authorList>
            <person name="Hill R."/>
        </authorList>
    </citation>
    <scope>NUCLEOTIDE SEQUENCE</scope>
    <source>
        <strain evidence="8">IMI 355082</strain>
    </source>
</reference>
<dbReference type="AlphaFoldDB" id="A0A9W8YM74"/>
<evidence type="ECO:0000256" key="1">
    <source>
        <dbReference type="ARBA" id="ARBA00022801"/>
    </source>
</evidence>
<accession>A0A9W8YM74</accession>
<dbReference type="PROSITE" id="PS50035">
    <property type="entry name" value="PLD"/>
    <property type="match status" value="2"/>
</dbReference>
<evidence type="ECO:0000256" key="5">
    <source>
        <dbReference type="ARBA" id="ARBA00040549"/>
    </source>
</evidence>
<dbReference type="OrthoDB" id="5205528at2759"/>
<feature type="domain" description="PLD phosphodiesterase" evidence="7">
    <location>
        <begin position="523"/>
        <end position="554"/>
    </location>
</feature>
<dbReference type="PANTHER" id="PTHR43856">
    <property type="entry name" value="CARDIOLIPIN HYDROLASE"/>
    <property type="match status" value="1"/>
</dbReference>
<comment type="caution">
    <text evidence="8">The sequence shown here is derived from an EMBL/GenBank/DDBJ whole genome shotgun (WGS) entry which is preliminary data.</text>
</comment>
<feature type="region of interest" description="Disordered" evidence="6">
    <location>
        <begin position="1"/>
        <end position="61"/>
    </location>
</feature>
<feature type="compositionally biased region" description="Basic residues" evidence="6">
    <location>
        <begin position="1"/>
        <end position="12"/>
    </location>
</feature>
<keyword evidence="2" id="KW-0442">Lipid degradation</keyword>
<dbReference type="Proteomes" id="UP001140453">
    <property type="component" value="Unassembled WGS sequence"/>
</dbReference>
<dbReference type="SMART" id="SM00155">
    <property type="entry name" value="PLDc"/>
    <property type="match status" value="2"/>
</dbReference>